<dbReference type="Gene3D" id="2.30.38.10">
    <property type="entry name" value="Luciferase, Domain 3"/>
    <property type="match status" value="2"/>
</dbReference>
<dbReference type="OrthoDB" id="2472181at2"/>
<evidence type="ECO:0000256" key="1">
    <source>
        <dbReference type="ARBA" id="ARBA00001957"/>
    </source>
</evidence>
<dbReference type="GO" id="GO:0047527">
    <property type="term" value="F:2,3-dihydroxybenzoate-serine ligase activity"/>
    <property type="evidence" value="ECO:0007669"/>
    <property type="project" value="TreeGrafter"/>
</dbReference>
<dbReference type="Pfam" id="PF00501">
    <property type="entry name" value="AMP-binding"/>
    <property type="match status" value="2"/>
</dbReference>
<dbReference type="InterPro" id="IPR006162">
    <property type="entry name" value="Ppantetheine_attach_site"/>
</dbReference>
<dbReference type="RefSeq" id="WP_121787296.1">
    <property type="nucleotide sequence ID" value="NZ_CP033073.1"/>
</dbReference>
<dbReference type="InterPro" id="IPR020806">
    <property type="entry name" value="PKS_PP-bd"/>
</dbReference>
<evidence type="ECO:0000256" key="4">
    <source>
        <dbReference type="ARBA" id="ARBA00022553"/>
    </source>
</evidence>
<dbReference type="EMBL" id="CP033073">
    <property type="protein sequence ID" value="AYN39810.1"/>
    <property type="molecule type" value="Genomic_DNA"/>
</dbReference>
<dbReference type="GO" id="GO:0031177">
    <property type="term" value="F:phosphopantetheine binding"/>
    <property type="evidence" value="ECO:0007669"/>
    <property type="project" value="InterPro"/>
</dbReference>
<dbReference type="Gene3D" id="3.40.50.980">
    <property type="match status" value="4"/>
</dbReference>
<feature type="compositionally biased region" description="Low complexity" evidence="7">
    <location>
        <begin position="1039"/>
        <end position="1050"/>
    </location>
</feature>
<dbReference type="Gene3D" id="3.30.559.30">
    <property type="entry name" value="Nonribosomal peptide synthetase, condensation domain"/>
    <property type="match status" value="3"/>
</dbReference>
<evidence type="ECO:0000313" key="9">
    <source>
        <dbReference type="EMBL" id="AYN39810.1"/>
    </source>
</evidence>
<dbReference type="GO" id="GO:0009366">
    <property type="term" value="C:enterobactin synthetase complex"/>
    <property type="evidence" value="ECO:0007669"/>
    <property type="project" value="TreeGrafter"/>
</dbReference>
<feature type="domain" description="Carrier" evidence="8">
    <location>
        <begin position="2523"/>
        <end position="2597"/>
    </location>
</feature>
<dbReference type="Pfam" id="PF13193">
    <property type="entry name" value="AMP-binding_C"/>
    <property type="match status" value="2"/>
</dbReference>
<dbReference type="FunFam" id="2.30.38.10:FF:000001">
    <property type="entry name" value="Non-ribosomal peptide synthetase PvdI"/>
    <property type="match status" value="2"/>
</dbReference>
<evidence type="ECO:0000256" key="5">
    <source>
        <dbReference type="ARBA" id="ARBA00022737"/>
    </source>
</evidence>
<dbReference type="PANTHER" id="PTHR45527:SF1">
    <property type="entry name" value="FATTY ACID SYNTHASE"/>
    <property type="match status" value="1"/>
</dbReference>
<name>A0A3G2JBT3_9ACTN</name>
<feature type="domain" description="Carrier" evidence="8">
    <location>
        <begin position="970"/>
        <end position="1044"/>
    </location>
</feature>
<dbReference type="InterPro" id="IPR045851">
    <property type="entry name" value="AMP-bd_C_sf"/>
</dbReference>
<evidence type="ECO:0000313" key="10">
    <source>
        <dbReference type="Proteomes" id="UP000268329"/>
    </source>
</evidence>
<dbReference type="SUPFAM" id="SSF47336">
    <property type="entry name" value="ACP-like"/>
    <property type="match status" value="2"/>
</dbReference>
<protein>
    <submittedName>
        <fullName evidence="9">Amino acid adenylation domain-containing protein</fullName>
    </submittedName>
</protein>
<dbReference type="SUPFAM" id="SSF52777">
    <property type="entry name" value="CoA-dependent acyltransferases"/>
    <property type="match status" value="6"/>
</dbReference>
<dbReference type="GO" id="GO:0008610">
    <property type="term" value="P:lipid biosynthetic process"/>
    <property type="evidence" value="ECO:0007669"/>
    <property type="project" value="UniProtKB-ARBA"/>
</dbReference>
<keyword evidence="3" id="KW-0596">Phosphopantetheine</keyword>
<dbReference type="PROSITE" id="PS00455">
    <property type="entry name" value="AMP_BINDING"/>
    <property type="match status" value="2"/>
</dbReference>
<keyword evidence="10" id="KW-1185">Reference proteome</keyword>
<dbReference type="InterPro" id="IPR023213">
    <property type="entry name" value="CAT-like_dom_sf"/>
</dbReference>
<dbReference type="CDD" id="cd05930">
    <property type="entry name" value="A_NRPS"/>
    <property type="match status" value="2"/>
</dbReference>
<dbReference type="PROSITE" id="PS50075">
    <property type="entry name" value="CARRIER"/>
    <property type="match status" value="2"/>
</dbReference>
<dbReference type="Pfam" id="PF00550">
    <property type="entry name" value="PP-binding"/>
    <property type="match status" value="2"/>
</dbReference>
<dbReference type="InterPro" id="IPR009081">
    <property type="entry name" value="PP-bd_ACP"/>
</dbReference>
<evidence type="ECO:0000256" key="3">
    <source>
        <dbReference type="ARBA" id="ARBA00022450"/>
    </source>
</evidence>
<accession>A0A3G2JBT3</accession>
<dbReference type="PROSITE" id="PS00012">
    <property type="entry name" value="PHOSPHOPANTETHEINE"/>
    <property type="match status" value="2"/>
</dbReference>
<keyword evidence="5" id="KW-0677">Repeat</keyword>
<dbReference type="CDD" id="cd19543">
    <property type="entry name" value="DCL_NRPS"/>
    <property type="match status" value="1"/>
</dbReference>
<dbReference type="Pfam" id="PF00668">
    <property type="entry name" value="Condensation"/>
    <property type="match status" value="3"/>
</dbReference>
<dbReference type="NCBIfam" id="TIGR01720">
    <property type="entry name" value="NRPS-para261"/>
    <property type="match status" value="1"/>
</dbReference>
<dbReference type="GO" id="GO:0009239">
    <property type="term" value="P:enterobactin biosynthetic process"/>
    <property type="evidence" value="ECO:0007669"/>
    <property type="project" value="TreeGrafter"/>
</dbReference>
<comment type="cofactor">
    <cofactor evidence="1">
        <name>pantetheine 4'-phosphate</name>
        <dbReference type="ChEBI" id="CHEBI:47942"/>
    </cofactor>
</comment>
<dbReference type="InterPro" id="IPR010071">
    <property type="entry name" value="AA_adenyl_dom"/>
</dbReference>
<evidence type="ECO:0000256" key="2">
    <source>
        <dbReference type="ARBA" id="ARBA00006432"/>
    </source>
</evidence>
<dbReference type="Gene3D" id="1.10.1200.10">
    <property type="entry name" value="ACP-like"/>
    <property type="match status" value="2"/>
</dbReference>
<dbReference type="NCBIfam" id="NF003417">
    <property type="entry name" value="PRK04813.1"/>
    <property type="match status" value="2"/>
</dbReference>
<dbReference type="GO" id="GO:0005829">
    <property type="term" value="C:cytosol"/>
    <property type="evidence" value="ECO:0007669"/>
    <property type="project" value="TreeGrafter"/>
</dbReference>
<dbReference type="FunFam" id="1.10.1200.10:FF:000005">
    <property type="entry name" value="Nonribosomal peptide synthetase 1"/>
    <property type="match status" value="2"/>
</dbReference>
<dbReference type="FunFam" id="3.30.300.30:FF:000010">
    <property type="entry name" value="Enterobactin synthetase component F"/>
    <property type="match status" value="2"/>
</dbReference>
<evidence type="ECO:0000256" key="7">
    <source>
        <dbReference type="SAM" id="MobiDB-lite"/>
    </source>
</evidence>
<dbReference type="InterPro" id="IPR010060">
    <property type="entry name" value="NRPS_synth"/>
</dbReference>
<dbReference type="PANTHER" id="PTHR45527">
    <property type="entry name" value="NONRIBOSOMAL PEPTIDE SYNTHETASE"/>
    <property type="match status" value="1"/>
</dbReference>
<organism evidence="9 10">
    <name type="scientific">Streptomyces dangxiongensis</name>
    <dbReference type="NCBI Taxonomy" id="1442032"/>
    <lineage>
        <taxon>Bacteria</taxon>
        <taxon>Bacillati</taxon>
        <taxon>Actinomycetota</taxon>
        <taxon>Actinomycetes</taxon>
        <taxon>Kitasatosporales</taxon>
        <taxon>Streptomycetaceae</taxon>
        <taxon>Streptomyces</taxon>
    </lineage>
</organism>
<dbReference type="InterPro" id="IPR020845">
    <property type="entry name" value="AMP-binding_CS"/>
</dbReference>
<dbReference type="GO" id="GO:0043041">
    <property type="term" value="P:amino acid activation for nonribosomal peptide biosynthetic process"/>
    <property type="evidence" value="ECO:0007669"/>
    <property type="project" value="TreeGrafter"/>
</dbReference>
<reference evidence="9 10" key="1">
    <citation type="submission" date="2018-10" db="EMBL/GenBank/DDBJ databases">
        <title>The genome of Streptomyces dangxiongensis Z022.</title>
        <authorList>
            <person name="Zhang B."/>
        </authorList>
    </citation>
    <scope>NUCLEOTIDE SEQUENCE [LARGE SCALE GENOMIC DNA]</scope>
    <source>
        <strain evidence="9 10">Z022</strain>
    </source>
</reference>
<proteinExistence type="inferred from homology"/>
<dbReference type="InterPro" id="IPR036736">
    <property type="entry name" value="ACP-like_sf"/>
</dbReference>
<dbReference type="Gene3D" id="3.30.300.30">
    <property type="match status" value="2"/>
</dbReference>
<dbReference type="NCBIfam" id="TIGR01733">
    <property type="entry name" value="AA-adenyl-dom"/>
    <property type="match status" value="2"/>
</dbReference>
<dbReference type="InterPro" id="IPR000873">
    <property type="entry name" value="AMP-dep_synth/lig_dom"/>
</dbReference>
<evidence type="ECO:0000259" key="8">
    <source>
        <dbReference type="PROSITE" id="PS50075"/>
    </source>
</evidence>
<dbReference type="KEGG" id="sdd:D9753_13750"/>
<dbReference type="SMART" id="SM00823">
    <property type="entry name" value="PKS_PP"/>
    <property type="match status" value="2"/>
</dbReference>
<dbReference type="SUPFAM" id="SSF56801">
    <property type="entry name" value="Acetyl-CoA synthetase-like"/>
    <property type="match status" value="2"/>
</dbReference>
<keyword evidence="4" id="KW-0597">Phosphoprotein</keyword>
<feature type="region of interest" description="Disordered" evidence="7">
    <location>
        <begin position="1039"/>
        <end position="1059"/>
    </location>
</feature>
<dbReference type="Proteomes" id="UP000268329">
    <property type="component" value="Chromosome"/>
</dbReference>
<comment type="similarity">
    <text evidence="2">Belongs to the ATP-dependent AMP-binding enzyme family.</text>
</comment>
<dbReference type="InterPro" id="IPR025110">
    <property type="entry name" value="AMP-bd_C"/>
</dbReference>
<dbReference type="InterPro" id="IPR001242">
    <property type="entry name" value="Condensation_dom"/>
</dbReference>
<evidence type="ECO:0000256" key="6">
    <source>
        <dbReference type="ARBA" id="ARBA00023194"/>
    </source>
</evidence>
<sequence>MTTNRGAVLPLTAAQAEIWFDEQFATGPLAYNMADYIDLRGPLDTALLERALHRLGHEAEGLRVQFVEEAGTPGQIIRPLARLPLRAIDFSAEPDPSAAAVRWMRADHAEPLTITDFPLFRGALLTLGPEHHLLYLCMHHILADGFSRALLYPKLAALYARLAAGHDDAALDADAIPAFHHLLDGERRYLDSRQVERDRAYWTGRLTSSGHGAAPELVSLSDRDPAPGRSALRHTTRLTPQATDALRDLARAGKVTLPVLMVGAMAAYTQRVTGVTEPLLTLPVTGRTGAVTREIPGMLANYLPLAVRVRPELTAPQLLRQAWKEVSGALRHQRYRGDRIRRDIGLRTDDRRVFGPFINVLNQDPALVFGDCRGTVVNLSTGIVNDLIVTVLNTVDGTMEIHLDGNPELYTDVELAGHLARFEAFLADLAALPADRPLARVGLRAPGEPVGLLGGWDPHTERAGYEGLVERVRSVAARTPDAVAVADATDRVTYRQLLTRAAGVSARLSAAGAGTGAVVAMLADPGVSFVAGVLGVLGAGGAYLPLDPAAPAARNASLLADSGARYVLTGDAYEAPAHDGQAVLPLTDPADLTATAELPNAGGGLDLAYVMFTSGSTGRPKGAMVQRSGMVNHLWAKVGDLELVAGEAVVQNAPLTFDVSVWQMLAPLLVGGTVRVAGELAADASGLFAMVAGERVAVLEVVPSLLRAALDAWDIEGDAPELADLRWLMVTGEALPADLCRRWHERYPRVPLMNAYGPTECSDDVTHAVIRAGEELGARVPIGSAVRNTRLYVLSDELQPVPVGVPGELYVGGAGVGRGYLHDPARTAGTFLADPFGPAGTRMYRTGDRVLQRADGQLEFIERRDHQVKIRGRRVETGEIEAVIRNLDAVTDAAVAVLPDASGNPRLVGYLTGPGVDAARIRAELAQLLPAYMIPASWLVLEALPLTPNGKLDRKALPQPALAGQETRRAAADDRERVLTDIFADVLGVSEVGVDEDFFALGGDSIRSIQVVSRARAAGLALTTRDVFEHKTVTSLARAAGSSDRAAGTAPTAQDDGVGPYELTPIMAQLHEETGTLAGPVVKYSQHIVVSVPAGLDAALLDAALHAVADHHDALRTRATEPAPGLWHMEVLPPGALTGVPLAGTAEPDATGDPARAERQAAAARARLDPARAVMIQAVLLTAPPGADTGRLVLCAHHLVVDGVSWRVLLPDLEAAYRALAEGRAPALDPVGTSYRAWSALLAEQARTQVRGAELAVWQRQLEGPDPLVGTRRPDPARDVHGTQRALRLELGPAATAPLLTEVPAAFHAEINDVLLTGLALAVADLRRRHGHAQYAQTLIELEGHGREQLRDELDLSRTVGWFTSAFPVRLDVGTPDWEELWAGGPALAGVLKRIKEQLHALPGRGVGFGLLRYLNPHAARVLARHPRPQIGFNYMGRFDAREDRPWQPVGGDGVVGTGAHPGMPLPHLIDVTPATEDRHDGPHLIANWAWAGTAVAEEDVRDLAETWFRALELLGRHAPGAGGLTPGDLPLAGLDQEEIEAYEAELAGAGSRLADVLPITPLQQGMLFHADYDTSADGGTDVYTLQIVAEIEGDLDPATLRAAGQALLDRHPNLRASFRARPAGAPVQLVPDRAELPWQEIDLRDLPEPERSAELDRITEAERGHRFALDRPPLLRFTLVTHGEGRHRFVWTSHHILVDGWSMPLLVRELFTLGRPGADGTALPAPVPYRSYLAWLARQDGQAARAAWREALAGLDGPTLLVDAGPDRTPVLPEALQVDLPRELTEALTRWARTRGLTLNTVLQGCWALLLGRLTGRQDVVFGAVTSGRPAEVPGVESMIGMFLTTVPVRVRLHPGTHLAELLRTLQEQQTALLPHEHLGLSEIHRAAGLTGEVFDTVVLFENFPLDAADPATGTGGPRVLRTEARDARHHPLSMAVFPGDTLTLRFDYAPDLFTGADAERIAVMVRHLLRTVADGGDLPLARVDVTAPAVLGRPGRPGELGGVLGSWDPALPEESLGVVERVRAVAARTPDAVAVADATDRVTYGDLVERAGGLSARLSAAGAGTGAVVAMLADPGVSFVAGVLGVLGAGGAYLPLDPAAPAARNASLLADSGARCVLTGRAYEAEARALAGDTTVLCLEDALHDHALPPALGGGLDLAYVMFTSGSTGRPKGAMVQRSGMVNHLWAKVGDLELVAGEAVVQNAPLTFDVSVWQMLAPLLVGGTVRVAGELAADASGLFAMVAGERVAVLEVVPSLLRAALDAWDIEGDAPELADLRWLMVTGEALPADLCRRWHERYPRVPLMNAYGPTECSDDVTHAVIRAGEELGARVPIGSAVRNTRLYVLSDELQPVPVGVPGELYVGGAGVGRGYLHDPARTAGTFLADPFGPAGTRMYRTGDRVLQRPDGQLEFIERRDHQVKIRGRRVETGEIEAVIRNLDAVTDAAVAVLPDASGNPRLVGYLTGPGVDAARIRAELAQLLPAYMIPASWLVLEALPLTPNGKLDRKALPQPALAGQETRRAAADDRERVLTDIFADVLGVSEVGVDEDFFALGGDSIRSIQVVSRARAAGLALTTRDVFEQRTVTDLARTATEASADETAAAPEAADALITLSADELADLELELSEDLS</sequence>
<dbReference type="Gene3D" id="3.30.559.10">
    <property type="entry name" value="Chloramphenicol acetyltransferase-like domain"/>
    <property type="match status" value="3"/>
</dbReference>
<gene>
    <name evidence="9" type="ORF">D9753_13750</name>
</gene>
<keyword evidence="6" id="KW-0045">Antibiotic biosynthesis</keyword>